<accession>A0A392U414</accession>
<keyword evidence="1" id="KW-0695">RNA-directed DNA polymerase</keyword>
<keyword evidence="1" id="KW-0548">Nucleotidyltransferase</keyword>
<dbReference type="Proteomes" id="UP000265520">
    <property type="component" value="Unassembled WGS sequence"/>
</dbReference>
<comment type="caution">
    <text evidence="1">The sequence shown here is derived from an EMBL/GenBank/DDBJ whole genome shotgun (WGS) entry which is preliminary data.</text>
</comment>
<dbReference type="GO" id="GO:0003964">
    <property type="term" value="F:RNA-directed DNA polymerase activity"/>
    <property type="evidence" value="ECO:0007669"/>
    <property type="project" value="UniProtKB-KW"/>
</dbReference>
<keyword evidence="2" id="KW-1185">Reference proteome</keyword>
<dbReference type="EMBL" id="LXQA010731995">
    <property type="protein sequence ID" value="MCI68181.1"/>
    <property type="molecule type" value="Genomic_DNA"/>
</dbReference>
<evidence type="ECO:0000313" key="1">
    <source>
        <dbReference type="EMBL" id="MCI68181.1"/>
    </source>
</evidence>
<feature type="non-terminal residue" evidence="1">
    <location>
        <position position="1"/>
    </location>
</feature>
<name>A0A392U414_9FABA</name>
<reference evidence="1 2" key="1">
    <citation type="journal article" date="2018" name="Front. Plant Sci.">
        <title>Red Clover (Trifolium pratense) and Zigzag Clover (T. medium) - A Picture of Genomic Similarities and Differences.</title>
        <authorList>
            <person name="Dluhosova J."/>
            <person name="Istvanek J."/>
            <person name="Nedelnik J."/>
            <person name="Repkova J."/>
        </authorList>
    </citation>
    <scope>NUCLEOTIDE SEQUENCE [LARGE SCALE GENOMIC DNA]</scope>
    <source>
        <strain evidence="2">cv. 10/8</strain>
        <tissue evidence="1">Leaf</tissue>
    </source>
</reference>
<dbReference type="AlphaFoldDB" id="A0A392U414"/>
<evidence type="ECO:0000313" key="2">
    <source>
        <dbReference type="Proteomes" id="UP000265520"/>
    </source>
</evidence>
<proteinExistence type="predicted"/>
<keyword evidence="1" id="KW-0808">Transferase</keyword>
<organism evidence="1 2">
    <name type="scientific">Trifolium medium</name>
    <dbReference type="NCBI Taxonomy" id="97028"/>
    <lineage>
        <taxon>Eukaryota</taxon>
        <taxon>Viridiplantae</taxon>
        <taxon>Streptophyta</taxon>
        <taxon>Embryophyta</taxon>
        <taxon>Tracheophyta</taxon>
        <taxon>Spermatophyta</taxon>
        <taxon>Magnoliopsida</taxon>
        <taxon>eudicotyledons</taxon>
        <taxon>Gunneridae</taxon>
        <taxon>Pentapetalae</taxon>
        <taxon>rosids</taxon>
        <taxon>fabids</taxon>
        <taxon>Fabales</taxon>
        <taxon>Fabaceae</taxon>
        <taxon>Papilionoideae</taxon>
        <taxon>50 kb inversion clade</taxon>
        <taxon>NPAAA clade</taxon>
        <taxon>Hologalegina</taxon>
        <taxon>IRL clade</taxon>
        <taxon>Trifolieae</taxon>
        <taxon>Trifolium</taxon>
    </lineage>
</organism>
<sequence>GVVTVNEIIDLAKKSSKDCLIFKVDFEKAYDLVSWSFLEYMMRRFGVAEKWRSWIRACVFSGTSRSWLMGARQKR</sequence>
<protein>
    <submittedName>
        <fullName evidence="1">Reverse transcriptase</fullName>
    </submittedName>
</protein>